<dbReference type="Proteomes" id="UP000002051">
    <property type="component" value="Chromosome 4"/>
</dbReference>
<dbReference type="EnsemblPlants" id="AES91807">
    <property type="protein sequence ID" value="AES91807"/>
    <property type="gene ID" value="MTR_4g119130"/>
</dbReference>
<evidence type="ECO:0000313" key="2">
    <source>
        <dbReference type="EnsemblPlants" id="AES91807"/>
    </source>
</evidence>
<reference evidence="1 3" key="1">
    <citation type="journal article" date="2011" name="Nature">
        <title>The Medicago genome provides insight into the evolution of rhizobial symbioses.</title>
        <authorList>
            <person name="Young N.D."/>
            <person name="Debelle F."/>
            <person name="Oldroyd G.E."/>
            <person name="Geurts R."/>
            <person name="Cannon S.B."/>
            <person name="Udvardi M.K."/>
            <person name="Benedito V.A."/>
            <person name="Mayer K.F."/>
            <person name="Gouzy J."/>
            <person name="Schoof H."/>
            <person name="Van de Peer Y."/>
            <person name="Proost S."/>
            <person name="Cook D.R."/>
            <person name="Meyers B.C."/>
            <person name="Spannagl M."/>
            <person name="Cheung F."/>
            <person name="De Mita S."/>
            <person name="Krishnakumar V."/>
            <person name="Gundlach H."/>
            <person name="Zhou S."/>
            <person name="Mudge J."/>
            <person name="Bharti A.K."/>
            <person name="Murray J.D."/>
            <person name="Naoumkina M.A."/>
            <person name="Rosen B."/>
            <person name="Silverstein K.A."/>
            <person name="Tang H."/>
            <person name="Rombauts S."/>
            <person name="Zhao P.X."/>
            <person name="Zhou P."/>
            <person name="Barbe V."/>
            <person name="Bardou P."/>
            <person name="Bechner M."/>
            <person name="Bellec A."/>
            <person name="Berger A."/>
            <person name="Berges H."/>
            <person name="Bidwell S."/>
            <person name="Bisseling T."/>
            <person name="Choisne N."/>
            <person name="Couloux A."/>
            <person name="Denny R."/>
            <person name="Deshpande S."/>
            <person name="Dai X."/>
            <person name="Doyle J.J."/>
            <person name="Dudez A.M."/>
            <person name="Farmer A.D."/>
            <person name="Fouteau S."/>
            <person name="Franken C."/>
            <person name="Gibelin C."/>
            <person name="Gish J."/>
            <person name="Goldstein S."/>
            <person name="Gonzalez A.J."/>
            <person name="Green P.J."/>
            <person name="Hallab A."/>
            <person name="Hartog M."/>
            <person name="Hua A."/>
            <person name="Humphray S.J."/>
            <person name="Jeong D.H."/>
            <person name="Jing Y."/>
            <person name="Jocker A."/>
            <person name="Kenton S.M."/>
            <person name="Kim D.J."/>
            <person name="Klee K."/>
            <person name="Lai H."/>
            <person name="Lang C."/>
            <person name="Lin S."/>
            <person name="Macmil S.L."/>
            <person name="Magdelenat G."/>
            <person name="Matthews L."/>
            <person name="McCorrison J."/>
            <person name="Monaghan E.L."/>
            <person name="Mun J.H."/>
            <person name="Najar F.Z."/>
            <person name="Nicholson C."/>
            <person name="Noirot C."/>
            <person name="O'Bleness M."/>
            <person name="Paule C.R."/>
            <person name="Poulain J."/>
            <person name="Prion F."/>
            <person name="Qin B."/>
            <person name="Qu C."/>
            <person name="Retzel E.F."/>
            <person name="Riddle C."/>
            <person name="Sallet E."/>
            <person name="Samain S."/>
            <person name="Samson N."/>
            <person name="Sanders I."/>
            <person name="Saurat O."/>
            <person name="Scarpelli C."/>
            <person name="Schiex T."/>
            <person name="Segurens B."/>
            <person name="Severin A.J."/>
            <person name="Sherrier D.J."/>
            <person name="Shi R."/>
            <person name="Sims S."/>
            <person name="Singer S.R."/>
            <person name="Sinharoy S."/>
            <person name="Sterck L."/>
            <person name="Viollet A."/>
            <person name="Wang B.B."/>
            <person name="Wang K."/>
            <person name="Wang M."/>
            <person name="Wang X."/>
            <person name="Warfsmann J."/>
            <person name="Weissenbach J."/>
            <person name="White D.D."/>
            <person name="White J.D."/>
            <person name="Wiley G.B."/>
            <person name="Wincker P."/>
            <person name="Xing Y."/>
            <person name="Yang L."/>
            <person name="Yao Z."/>
            <person name="Ying F."/>
            <person name="Zhai J."/>
            <person name="Zhou L."/>
            <person name="Zuber A."/>
            <person name="Denarie J."/>
            <person name="Dixon R.A."/>
            <person name="May G.D."/>
            <person name="Schwartz D.C."/>
            <person name="Rogers J."/>
            <person name="Quetier F."/>
            <person name="Town C.D."/>
            <person name="Roe B.A."/>
        </authorList>
    </citation>
    <scope>NUCLEOTIDE SEQUENCE [LARGE SCALE GENOMIC DNA]</scope>
    <source>
        <strain evidence="1">A17</strain>
        <strain evidence="2 3">cv. Jemalong A17</strain>
    </source>
</reference>
<accession>G7JK87</accession>
<dbReference type="AlphaFoldDB" id="G7JK87"/>
<dbReference type="EMBL" id="CM001220">
    <property type="protein sequence ID" value="AES91807.1"/>
    <property type="molecule type" value="Genomic_DNA"/>
</dbReference>
<reference evidence="1 3" key="2">
    <citation type="journal article" date="2014" name="BMC Genomics">
        <title>An improved genome release (version Mt4.0) for the model legume Medicago truncatula.</title>
        <authorList>
            <person name="Tang H."/>
            <person name="Krishnakumar V."/>
            <person name="Bidwell S."/>
            <person name="Rosen B."/>
            <person name="Chan A."/>
            <person name="Zhou S."/>
            <person name="Gentzbittel L."/>
            <person name="Childs K.L."/>
            <person name="Yandell M."/>
            <person name="Gundlach H."/>
            <person name="Mayer K.F."/>
            <person name="Schwartz D.C."/>
            <person name="Town C.D."/>
        </authorList>
    </citation>
    <scope>GENOME REANNOTATION</scope>
    <source>
        <strain evidence="2 3">cv. Jemalong A17</strain>
    </source>
</reference>
<gene>
    <name evidence="1" type="ordered locus">MTR_4g119130</name>
</gene>
<evidence type="ECO:0000313" key="1">
    <source>
        <dbReference type="EMBL" id="AES91807.1"/>
    </source>
</evidence>
<evidence type="ECO:0000313" key="3">
    <source>
        <dbReference type="Proteomes" id="UP000002051"/>
    </source>
</evidence>
<keyword evidence="3" id="KW-1185">Reference proteome</keyword>
<dbReference type="HOGENOM" id="CLU_2641866_0_0_1"/>
<proteinExistence type="predicted"/>
<organism evidence="1 3">
    <name type="scientific">Medicago truncatula</name>
    <name type="common">Barrel medic</name>
    <name type="synonym">Medicago tribuloides</name>
    <dbReference type="NCBI Taxonomy" id="3880"/>
    <lineage>
        <taxon>Eukaryota</taxon>
        <taxon>Viridiplantae</taxon>
        <taxon>Streptophyta</taxon>
        <taxon>Embryophyta</taxon>
        <taxon>Tracheophyta</taxon>
        <taxon>Spermatophyta</taxon>
        <taxon>Magnoliopsida</taxon>
        <taxon>eudicotyledons</taxon>
        <taxon>Gunneridae</taxon>
        <taxon>Pentapetalae</taxon>
        <taxon>rosids</taxon>
        <taxon>fabids</taxon>
        <taxon>Fabales</taxon>
        <taxon>Fabaceae</taxon>
        <taxon>Papilionoideae</taxon>
        <taxon>50 kb inversion clade</taxon>
        <taxon>NPAAA clade</taxon>
        <taxon>Hologalegina</taxon>
        <taxon>IRL clade</taxon>
        <taxon>Trifolieae</taxon>
        <taxon>Medicago</taxon>
    </lineage>
</organism>
<protein>
    <submittedName>
        <fullName evidence="1 2">Uncharacterized protein</fullName>
    </submittedName>
</protein>
<dbReference type="PaxDb" id="3880-AES91807"/>
<name>G7JK87_MEDTR</name>
<reference evidence="2" key="3">
    <citation type="submission" date="2015-04" db="UniProtKB">
        <authorList>
            <consortium name="EnsemblPlants"/>
        </authorList>
    </citation>
    <scope>IDENTIFICATION</scope>
    <source>
        <strain evidence="2">cv. Jemalong A17</strain>
    </source>
</reference>
<sequence>MSHGASYGLHTMQILAGGRWNIVSPLSFLGALQFRINRGNLRCLCTLNMFVHPISKTCETKDLSDDMWSKLNAKFNL</sequence>